<dbReference type="OrthoDB" id="10583200at2759"/>
<evidence type="ECO:0000256" key="1">
    <source>
        <dbReference type="SAM" id="Phobius"/>
    </source>
</evidence>
<evidence type="ECO:0000313" key="3">
    <source>
        <dbReference type="Proteomes" id="UP000614601"/>
    </source>
</evidence>
<dbReference type="EMBL" id="CAJFDH010000004">
    <property type="protein sequence ID" value="CAD5220492.1"/>
    <property type="molecule type" value="Genomic_DNA"/>
</dbReference>
<dbReference type="EMBL" id="CAJFCW020000004">
    <property type="protein sequence ID" value="CAG9113773.1"/>
    <property type="molecule type" value="Genomic_DNA"/>
</dbReference>
<dbReference type="Pfam" id="PF10326">
    <property type="entry name" value="7TM_GPCR_Str"/>
    <property type="match status" value="2"/>
</dbReference>
<dbReference type="Proteomes" id="UP000614601">
    <property type="component" value="Unassembled WGS sequence"/>
</dbReference>
<comment type="caution">
    <text evidence="2">The sequence shown here is derived from an EMBL/GenBank/DDBJ whole genome shotgun (WGS) entry which is preliminary data.</text>
</comment>
<name>A0A811KY69_9BILA</name>
<keyword evidence="1" id="KW-1133">Transmembrane helix</keyword>
<dbReference type="AlphaFoldDB" id="A0A811KY69"/>
<feature type="transmembrane region" description="Helical" evidence="1">
    <location>
        <begin position="20"/>
        <end position="48"/>
    </location>
</feature>
<dbReference type="PANTHER" id="PTHR22943">
    <property type="entry name" value="7-TRANSMEMBRANE DOMAIN RECEPTOR C.ELEGANS"/>
    <property type="match status" value="1"/>
</dbReference>
<keyword evidence="3" id="KW-1185">Reference proteome</keyword>
<keyword evidence="1" id="KW-0812">Transmembrane</keyword>
<feature type="transmembrane region" description="Helical" evidence="1">
    <location>
        <begin position="204"/>
        <end position="227"/>
    </location>
</feature>
<accession>A0A811KY69</accession>
<dbReference type="Proteomes" id="UP000783686">
    <property type="component" value="Unassembled WGS sequence"/>
</dbReference>
<protein>
    <submittedName>
        <fullName evidence="2">Uncharacterized protein</fullName>
    </submittedName>
</protein>
<evidence type="ECO:0000313" key="2">
    <source>
        <dbReference type="EMBL" id="CAD5220492.1"/>
    </source>
</evidence>
<proteinExistence type="predicted"/>
<reference evidence="2" key="1">
    <citation type="submission" date="2020-09" db="EMBL/GenBank/DDBJ databases">
        <authorList>
            <person name="Kikuchi T."/>
        </authorList>
    </citation>
    <scope>NUCLEOTIDE SEQUENCE</scope>
    <source>
        <strain evidence="2">SH1</strain>
    </source>
</reference>
<gene>
    <name evidence="2" type="ORF">BOKJ2_LOCUS8971</name>
</gene>
<dbReference type="PANTHER" id="PTHR22943:SF248">
    <property type="entry name" value="SEVEN TM RECEPTOR"/>
    <property type="match status" value="1"/>
</dbReference>
<dbReference type="InterPro" id="IPR019428">
    <property type="entry name" value="7TM_GPCR_serpentine_rcpt_Str"/>
</dbReference>
<feature type="transmembrane region" description="Helical" evidence="1">
    <location>
        <begin position="174"/>
        <end position="198"/>
    </location>
</feature>
<organism evidence="2 3">
    <name type="scientific">Bursaphelenchus okinawaensis</name>
    <dbReference type="NCBI Taxonomy" id="465554"/>
    <lineage>
        <taxon>Eukaryota</taxon>
        <taxon>Metazoa</taxon>
        <taxon>Ecdysozoa</taxon>
        <taxon>Nematoda</taxon>
        <taxon>Chromadorea</taxon>
        <taxon>Rhabditida</taxon>
        <taxon>Tylenchina</taxon>
        <taxon>Tylenchomorpha</taxon>
        <taxon>Aphelenchoidea</taxon>
        <taxon>Aphelenchoididae</taxon>
        <taxon>Bursaphelenchus</taxon>
    </lineage>
</organism>
<feature type="transmembrane region" description="Helical" evidence="1">
    <location>
        <begin position="69"/>
        <end position="93"/>
    </location>
</feature>
<sequence>MVLILARKVSKNASQYKKDYSFIVTFNTIIDLIYALTFLFIHPTAIVYKATLIIITENPKLQELPYPKANALVMLCCDFILMISLTHLVHFWYRYDIIVKGKTWSHIQYFLKFLSLFSIVFLDYLMSVFYIDNPQETIQILGELEIFDDRLEAFSMFGTMRAQKTILKTMITQALYPIFVYYIPVTIYISCALIHIDLVIMGHLFTYCITIIPLLNTASVLFLIPSFRNVLRRRFKRDMITTFSEPSISRNLTTKLDRIPTISRVAQSTA</sequence>
<keyword evidence="1" id="KW-0472">Membrane</keyword>